<feature type="non-terminal residue" evidence="2">
    <location>
        <position position="1"/>
    </location>
</feature>
<proteinExistence type="predicted"/>
<accession>L7EUG5</accession>
<dbReference type="Proteomes" id="UP000010931">
    <property type="component" value="Unassembled WGS sequence"/>
</dbReference>
<reference evidence="2 3" key="1">
    <citation type="journal article" date="2011" name="Plasmid">
        <title>Streptomyces turgidiscabies Car8 contains a modular pathogenicity island that shares virulence genes with other actinobacterial plant pathogens.</title>
        <authorList>
            <person name="Huguet-Tapia J.C."/>
            <person name="Badger J.H."/>
            <person name="Loria R."/>
            <person name="Pettis G.S."/>
        </authorList>
    </citation>
    <scope>NUCLEOTIDE SEQUENCE [LARGE SCALE GENOMIC DNA]</scope>
    <source>
        <strain evidence="2 3">Car8</strain>
    </source>
</reference>
<feature type="region of interest" description="Disordered" evidence="1">
    <location>
        <begin position="22"/>
        <end position="74"/>
    </location>
</feature>
<dbReference type="EMBL" id="AEJB01000608">
    <property type="protein sequence ID" value="ELP62519.1"/>
    <property type="molecule type" value="Genomic_DNA"/>
</dbReference>
<name>L7EUG5_STRT8</name>
<feature type="compositionally biased region" description="Polar residues" evidence="1">
    <location>
        <begin position="64"/>
        <end position="74"/>
    </location>
</feature>
<comment type="caution">
    <text evidence="2">The sequence shown here is derived from an EMBL/GenBank/DDBJ whole genome shotgun (WGS) entry which is preliminary data.</text>
</comment>
<evidence type="ECO:0000256" key="1">
    <source>
        <dbReference type="SAM" id="MobiDB-lite"/>
    </source>
</evidence>
<evidence type="ECO:0000313" key="2">
    <source>
        <dbReference type="EMBL" id="ELP62519.1"/>
    </source>
</evidence>
<protein>
    <submittedName>
        <fullName evidence="2">Uncharacterized protein</fullName>
    </submittedName>
</protein>
<dbReference type="AlphaFoldDB" id="L7EUG5"/>
<sequence length="74" mass="7637">VRESCEMTGLAAASPWKVTSMTVRSSPEASPLTGKRAAASSEPGVASSSLTVPDSAIRPFSMSAAESQTHATRR</sequence>
<evidence type="ECO:0000313" key="3">
    <source>
        <dbReference type="Proteomes" id="UP000010931"/>
    </source>
</evidence>
<organism evidence="2 3">
    <name type="scientific">Streptomyces turgidiscabies (strain Car8)</name>
    <dbReference type="NCBI Taxonomy" id="698760"/>
    <lineage>
        <taxon>Bacteria</taxon>
        <taxon>Bacillati</taxon>
        <taxon>Actinomycetota</taxon>
        <taxon>Actinomycetes</taxon>
        <taxon>Kitasatosporales</taxon>
        <taxon>Streptomycetaceae</taxon>
        <taxon>Streptomyces</taxon>
    </lineage>
</organism>
<gene>
    <name evidence="2" type="ORF">STRTUCAR8_03008</name>
</gene>
<keyword evidence="3" id="KW-1185">Reference proteome</keyword>